<gene>
    <name evidence="2" type="ORF">Q0A17_09025</name>
</gene>
<dbReference type="InterPro" id="IPR000600">
    <property type="entry name" value="ROK"/>
</dbReference>
<evidence type="ECO:0000256" key="1">
    <source>
        <dbReference type="ARBA" id="ARBA00006479"/>
    </source>
</evidence>
<dbReference type="CDD" id="cd23763">
    <property type="entry name" value="ASKHA_ATPase_ROK"/>
    <property type="match status" value="1"/>
</dbReference>
<dbReference type="InterPro" id="IPR043129">
    <property type="entry name" value="ATPase_NBD"/>
</dbReference>
<dbReference type="EMBL" id="JAUJYW010000003">
    <property type="protein sequence ID" value="MDN8599548.1"/>
    <property type="molecule type" value="Genomic_DNA"/>
</dbReference>
<name>A0ABT8PTF8_9ENTR</name>
<dbReference type="SUPFAM" id="SSF53067">
    <property type="entry name" value="Actin-like ATPase domain"/>
    <property type="match status" value="1"/>
</dbReference>
<sequence>MTNLVKAGIDIGGTGTRIIIQGEDGTLNSKSIATAEFAAIEKSMRSDALAAHVLSLIPEGMKLESVGIGASGPVDTNLGIILNKDTLECFSFFPLVSELSQKLNVKVGIDNDAVAAVLGEYYFGAGKNTKRLLMVTLGTGVGVALLENGKPFRTRDGQHPEAGHIPISGDPVTCYCGLKGCWESLASRTWLQQNLEALLPNTPFEKHNVNFYKTVALEREDVANVFHRYGHHLGRGLVTLLTLYGPDLTILSGSAAHYYPLFKSGMEEALKRSDGYAINTLIVPSELGDVAGALGAVAIPELT</sequence>
<proteinExistence type="inferred from homology"/>
<dbReference type="Gene3D" id="3.30.420.40">
    <property type="match status" value="2"/>
</dbReference>
<dbReference type="RefSeq" id="WP_301698370.1">
    <property type="nucleotide sequence ID" value="NZ_JAUJYW010000003.1"/>
</dbReference>
<reference evidence="2 3" key="1">
    <citation type="submission" date="2023-07" db="EMBL/GenBank/DDBJ databases">
        <title>Citrobacter selenititolerans sp. nov., isolated from seleniferous soil.</title>
        <authorList>
            <person name="Zhang S."/>
            <person name="Li K."/>
            <person name="Peng J."/>
            <person name="Wang H."/>
            <person name="Sun J."/>
            <person name="Guo Y."/>
        </authorList>
    </citation>
    <scope>NUCLEOTIDE SEQUENCE [LARGE SCALE GENOMIC DNA]</scope>
    <source>
        <strain evidence="2 3">S2-9</strain>
    </source>
</reference>
<evidence type="ECO:0000313" key="3">
    <source>
        <dbReference type="Proteomes" id="UP001174867"/>
    </source>
</evidence>
<dbReference type="PANTHER" id="PTHR18964:SF149">
    <property type="entry name" value="BIFUNCTIONAL UDP-N-ACETYLGLUCOSAMINE 2-EPIMERASE_N-ACETYLMANNOSAMINE KINASE"/>
    <property type="match status" value="1"/>
</dbReference>
<keyword evidence="3" id="KW-1185">Reference proteome</keyword>
<dbReference type="Proteomes" id="UP001174867">
    <property type="component" value="Unassembled WGS sequence"/>
</dbReference>
<dbReference type="PANTHER" id="PTHR18964">
    <property type="entry name" value="ROK (REPRESSOR, ORF, KINASE) FAMILY"/>
    <property type="match status" value="1"/>
</dbReference>
<comment type="caution">
    <text evidence="2">The sequence shown here is derived from an EMBL/GenBank/DDBJ whole genome shotgun (WGS) entry which is preliminary data.</text>
</comment>
<accession>A0ABT8PTF8</accession>
<protein>
    <submittedName>
        <fullName evidence="2">ROK family protein</fullName>
    </submittedName>
</protein>
<dbReference type="Pfam" id="PF00480">
    <property type="entry name" value="ROK"/>
    <property type="match status" value="1"/>
</dbReference>
<comment type="similarity">
    <text evidence="1">Belongs to the ROK (NagC/XylR) family.</text>
</comment>
<evidence type="ECO:0000313" key="2">
    <source>
        <dbReference type="EMBL" id="MDN8599548.1"/>
    </source>
</evidence>
<organism evidence="2 3">
    <name type="scientific">Citrobacter enshiensis</name>
    <dbReference type="NCBI Taxonomy" id="2971264"/>
    <lineage>
        <taxon>Bacteria</taxon>
        <taxon>Pseudomonadati</taxon>
        <taxon>Pseudomonadota</taxon>
        <taxon>Gammaproteobacteria</taxon>
        <taxon>Enterobacterales</taxon>
        <taxon>Enterobacteriaceae</taxon>
        <taxon>Citrobacter</taxon>
    </lineage>
</organism>